<evidence type="ECO:0000313" key="2">
    <source>
        <dbReference type="EMBL" id="CRF33073.1"/>
    </source>
</evidence>
<name>A0A0G4K776_9SPIR</name>
<sequence>MSVIEINDNLNIRTMSKYFKNVIKSANYNEDMTVKFNCEGEAHVDLAGLQILYAMKKELAKNQKNLIVEGMDNLFVEYLNIINDKNN</sequence>
<dbReference type="PROSITE" id="PS50801">
    <property type="entry name" value="STAS"/>
    <property type="match status" value="1"/>
</dbReference>
<dbReference type="RefSeq" id="WP_012670035.1">
    <property type="nucleotide sequence ID" value="NZ_CVLB01000001.1"/>
</dbReference>
<protein>
    <submittedName>
        <fullName evidence="2">Anti-sigma factor antagonist</fullName>
    </submittedName>
</protein>
<evidence type="ECO:0000313" key="3">
    <source>
        <dbReference type="Proteomes" id="UP000043763"/>
    </source>
</evidence>
<accession>A0A0G4K776</accession>
<feature type="domain" description="STAS" evidence="1">
    <location>
        <begin position="1"/>
        <end position="87"/>
    </location>
</feature>
<dbReference type="GeneID" id="63961578"/>
<dbReference type="EMBL" id="CVLB01000001">
    <property type="protein sequence ID" value="CRF33073.1"/>
    <property type="molecule type" value="Genomic_DNA"/>
</dbReference>
<dbReference type="SUPFAM" id="SSF52091">
    <property type="entry name" value="SpoIIaa-like"/>
    <property type="match status" value="1"/>
</dbReference>
<dbReference type="InterPro" id="IPR002645">
    <property type="entry name" value="STAS_dom"/>
</dbReference>
<proteinExistence type="predicted"/>
<organism evidence="2 3">
    <name type="scientific">Brachyspira suanatina</name>
    <dbReference type="NCBI Taxonomy" id="381802"/>
    <lineage>
        <taxon>Bacteria</taxon>
        <taxon>Pseudomonadati</taxon>
        <taxon>Spirochaetota</taxon>
        <taxon>Spirochaetia</taxon>
        <taxon>Brachyspirales</taxon>
        <taxon>Brachyspiraceae</taxon>
        <taxon>Brachyspira</taxon>
    </lineage>
</organism>
<dbReference type="Proteomes" id="UP000043763">
    <property type="component" value="Unassembled WGS sequence"/>
</dbReference>
<keyword evidence="3" id="KW-1185">Reference proteome</keyword>
<dbReference type="InterPro" id="IPR036513">
    <property type="entry name" value="STAS_dom_sf"/>
</dbReference>
<evidence type="ECO:0000259" key="1">
    <source>
        <dbReference type="PROSITE" id="PS50801"/>
    </source>
</evidence>
<reference evidence="3" key="1">
    <citation type="submission" date="2015-04" db="EMBL/GenBank/DDBJ databases">
        <authorList>
            <person name="Mushtaq Mamoona"/>
        </authorList>
    </citation>
    <scope>NUCLEOTIDE SEQUENCE [LARGE SCALE GENOMIC DNA]</scope>
    <source>
        <strain evidence="3">AN4859/03</strain>
    </source>
</reference>
<dbReference type="OrthoDB" id="308131at2"/>
<gene>
    <name evidence="2" type="ORF">BRSU_1207</name>
</gene>
<dbReference type="AlphaFoldDB" id="A0A0G4K776"/>